<comment type="similarity">
    <text evidence="2">Belongs to the PMP-22/EMP/MP20 family.</text>
</comment>
<keyword evidence="4 14" id="KW-0812">Transmembrane</keyword>
<evidence type="ECO:0000256" key="13">
    <source>
        <dbReference type="ARBA" id="ARBA00077660"/>
    </source>
</evidence>
<evidence type="ECO:0000256" key="2">
    <source>
        <dbReference type="ARBA" id="ARBA00006864"/>
    </source>
</evidence>
<dbReference type="PANTHER" id="PTHR10671">
    <property type="entry name" value="EPITHELIAL MEMBRANE PROTEIN-RELATED"/>
    <property type="match status" value="1"/>
</dbReference>
<name>A0A2I3GN47_NOMLE</name>
<dbReference type="OrthoDB" id="9427654at2759"/>
<evidence type="ECO:0000313" key="15">
    <source>
        <dbReference type="Ensembl" id="ENSNLEP00000032758.1"/>
    </source>
</evidence>
<dbReference type="PANTHER" id="PTHR10671:SF34">
    <property type="entry name" value="PROTEIN NKG7"/>
    <property type="match status" value="1"/>
</dbReference>
<dbReference type="Ensembl" id="ENSNLET00000041049.1">
    <property type="protein sequence ID" value="ENSNLEP00000032758.1"/>
    <property type="gene ID" value="ENSNLEG00000030132.1"/>
</dbReference>
<evidence type="ECO:0000256" key="9">
    <source>
        <dbReference type="ARBA" id="ARBA00023228"/>
    </source>
</evidence>
<evidence type="ECO:0000256" key="6">
    <source>
        <dbReference type="ARBA" id="ARBA00022989"/>
    </source>
</evidence>
<dbReference type="AlphaFoldDB" id="A0A2I3GN47"/>
<evidence type="ECO:0000256" key="12">
    <source>
        <dbReference type="ARBA" id="ARBA00070705"/>
    </source>
</evidence>
<dbReference type="GO" id="GO:0005886">
    <property type="term" value="C:plasma membrane"/>
    <property type="evidence" value="ECO:0007669"/>
    <property type="project" value="UniProtKB-SubCell"/>
</dbReference>
<dbReference type="GO" id="GO:0031640">
    <property type="term" value="P:killing of cells of another organism"/>
    <property type="evidence" value="ECO:0007669"/>
    <property type="project" value="UniProtKB-KW"/>
</dbReference>
<dbReference type="InterPro" id="IPR004031">
    <property type="entry name" value="PMP22/EMP/MP20/Claudin"/>
</dbReference>
<dbReference type="InterPro" id="IPR004032">
    <property type="entry name" value="PMP22_EMP_MP20"/>
</dbReference>
<accession>A0A2I3GN47</accession>
<dbReference type="EMBL" id="ADFV01052271">
    <property type="status" value="NOT_ANNOTATED_CDS"/>
    <property type="molecule type" value="Genomic_DNA"/>
</dbReference>
<dbReference type="KEGG" id="nle:100594264"/>
<comment type="function">
    <text evidence="10">Regulates cytotoxic granule exocytosis in effector lymphocytes, thus acting as a critical mediator of inflammation in a broad range of infectious and non-infectious diseases. Essential for cytotoxic degranulation of natural killer (NK) cells and CD8(+) T-cells and for the activation of CD4(+) T-cells following infection. Plays a critical role in CD8(+) T-cell and NK cell-mediated cytolysis of target cells and contributes to the cytolytic activity via the perforin/granzyme pathway by enhancing exocytosis of LAMP1-carrying lytic granules. Contributes to NK cell-mediated control of cancer metastasis.</text>
</comment>
<dbReference type="GeneTree" id="ENSGT01050000244814"/>
<dbReference type="GO" id="GO:0042832">
    <property type="term" value="P:defense response to protozoan"/>
    <property type="evidence" value="ECO:0007669"/>
    <property type="project" value="Ensembl"/>
</dbReference>
<keyword evidence="16" id="KW-1185">Reference proteome</keyword>
<comment type="subcellular location">
    <subcellularLocation>
        <location evidence="1">Cell membrane</location>
        <topology evidence="1">Multi-pass membrane protein</topology>
    </subcellularLocation>
    <subcellularLocation>
        <location evidence="11">Cytolytic granule membrane</location>
        <topology evidence="11">Multi-pass membrane protein</topology>
    </subcellularLocation>
</comment>
<dbReference type="Gene3D" id="1.20.140.150">
    <property type="match status" value="1"/>
</dbReference>
<evidence type="ECO:0000256" key="8">
    <source>
        <dbReference type="ARBA" id="ARBA00023198"/>
    </source>
</evidence>
<dbReference type="FunFam" id="1.20.140.150:FF:000033">
    <property type="entry name" value="Natural killer cell granule protein 7"/>
    <property type="match status" value="1"/>
</dbReference>
<evidence type="ECO:0000256" key="1">
    <source>
        <dbReference type="ARBA" id="ARBA00004651"/>
    </source>
</evidence>
<organism evidence="15 16">
    <name type="scientific">Nomascus leucogenys</name>
    <name type="common">Northern white-cheeked gibbon</name>
    <name type="synonym">Hylobates leucogenys</name>
    <dbReference type="NCBI Taxonomy" id="61853"/>
    <lineage>
        <taxon>Eukaryota</taxon>
        <taxon>Metazoa</taxon>
        <taxon>Chordata</taxon>
        <taxon>Craniata</taxon>
        <taxon>Vertebrata</taxon>
        <taxon>Euteleostomi</taxon>
        <taxon>Mammalia</taxon>
        <taxon>Eutheria</taxon>
        <taxon>Euarchontoglires</taxon>
        <taxon>Primates</taxon>
        <taxon>Haplorrhini</taxon>
        <taxon>Catarrhini</taxon>
        <taxon>Hylobatidae</taxon>
        <taxon>Nomascus</taxon>
    </lineage>
</organism>
<dbReference type="RefSeq" id="XP_003269892.1">
    <property type="nucleotide sequence ID" value="XM_003269844.4"/>
</dbReference>
<protein>
    <recommendedName>
        <fullName evidence="12">Protein NKG7</fullName>
    </recommendedName>
    <alternativeName>
        <fullName evidence="13">Natural killer cell protein 7</fullName>
    </alternativeName>
</protein>
<dbReference type="GeneID" id="100594264"/>
<evidence type="ECO:0000256" key="7">
    <source>
        <dbReference type="ARBA" id="ARBA00023136"/>
    </source>
</evidence>
<dbReference type="InterPro" id="IPR050579">
    <property type="entry name" value="PMP-22/EMP/MP20-like"/>
</dbReference>
<keyword evidence="9" id="KW-0458">Lysosome</keyword>
<evidence type="ECO:0000256" key="14">
    <source>
        <dbReference type="SAM" id="Phobius"/>
    </source>
</evidence>
<feature type="transmembrane region" description="Helical" evidence="14">
    <location>
        <begin position="61"/>
        <end position="80"/>
    </location>
</feature>
<proteinExistence type="inferred from homology"/>
<evidence type="ECO:0000256" key="10">
    <source>
        <dbReference type="ARBA" id="ARBA00059714"/>
    </source>
</evidence>
<dbReference type="Proteomes" id="UP000001073">
    <property type="component" value="Chromosome 10"/>
</dbReference>
<dbReference type="OMA" id="YIHVTQT"/>
<feature type="transmembrane region" description="Helical" evidence="14">
    <location>
        <begin position="7"/>
        <end position="29"/>
    </location>
</feature>
<evidence type="ECO:0000256" key="4">
    <source>
        <dbReference type="ARBA" id="ARBA00022692"/>
    </source>
</evidence>
<keyword evidence="7 14" id="KW-0472">Membrane</keyword>
<dbReference type="CTD" id="4818"/>
<reference evidence="15 16" key="1">
    <citation type="submission" date="2012-10" db="EMBL/GenBank/DDBJ databases">
        <authorList>
            <consortium name="Gibbon Genome Sequencing Consortium"/>
        </authorList>
    </citation>
    <scope>NUCLEOTIDE SEQUENCE [LARGE SCALE GENOMIC DNA]</scope>
</reference>
<keyword evidence="6 14" id="KW-1133">Transmembrane helix</keyword>
<sequence>MEPCRSLALLVGFLGLMFCLIALSTDFWFEAVGPTYSAHSGLWPTGHGDIIAGYIHVTQTFSIMAVLWGLVCVSFLVLSCIPSLSAPGHGPLVSTTAAFAAALSMAVAMAVYTSERWDQPRHPQIQTFFSWSFYLGWVSAILLLCTGALSLRAHCGGPRPGYETL</sequence>
<evidence type="ECO:0000256" key="11">
    <source>
        <dbReference type="ARBA" id="ARBA00060442"/>
    </source>
</evidence>
<keyword evidence="3" id="KW-1003">Cell membrane</keyword>
<dbReference type="PROSITE" id="PS01221">
    <property type="entry name" value="PMP22_1"/>
    <property type="match status" value="1"/>
</dbReference>
<keyword evidence="8" id="KW-0395">Inflammatory response</keyword>
<feature type="transmembrane region" description="Helical" evidence="14">
    <location>
        <begin position="92"/>
        <end position="111"/>
    </location>
</feature>
<dbReference type="InParanoid" id="A0A2I3GN47"/>
<evidence type="ECO:0000256" key="3">
    <source>
        <dbReference type="ARBA" id="ARBA00022475"/>
    </source>
</evidence>
<reference evidence="15" key="2">
    <citation type="submission" date="2025-08" db="UniProtKB">
        <authorList>
            <consortium name="Ensembl"/>
        </authorList>
    </citation>
    <scope>IDENTIFICATION</scope>
</reference>
<dbReference type="Pfam" id="PF00822">
    <property type="entry name" value="PMP22_Claudin"/>
    <property type="match status" value="1"/>
</dbReference>
<feature type="transmembrane region" description="Helical" evidence="14">
    <location>
        <begin position="131"/>
        <end position="151"/>
    </location>
</feature>
<reference evidence="15" key="3">
    <citation type="submission" date="2025-09" db="UniProtKB">
        <authorList>
            <consortium name="Ensembl"/>
        </authorList>
    </citation>
    <scope>IDENTIFICATION</scope>
</reference>
<gene>
    <name evidence="15" type="primary">NKG7</name>
</gene>
<keyword evidence="5" id="KW-0204">Cytolysis</keyword>
<evidence type="ECO:0000256" key="5">
    <source>
        <dbReference type="ARBA" id="ARBA00022852"/>
    </source>
</evidence>
<dbReference type="STRING" id="61853.ENSNLEP00000032758"/>
<evidence type="ECO:0000313" key="16">
    <source>
        <dbReference type="Proteomes" id="UP000001073"/>
    </source>
</evidence>
<dbReference type="FunCoup" id="A0A2I3GN47">
    <property type="interactions" value="57"/>
</dbReference>
<dbReference type="GO" id="GO:0101004">
    <property type="term" value="C:cytolytic granule membrane"/>
    <property type="evidence" value="ECO:0007669"/>
    <property type="project" value="UniProtKB-SubCell"/>
</dbReference>
<dbReference type="GO" id="GO:0006954">
    <property type="term" value="P:inflammatory response"/>
    <property type="evidence" value="ECO:0007669"/>
    <property type="project" value="UniProtKB-KW"/>
</dbReference>